<comment type="similarity">
    <text evidence="1">Belongs to the UPF0125 (RnfH) family.</text>
</comment>
<protein>
    <submittedName>
        <fullName evidence="2">RnfH family protein</fullName>
    </submittedName>
</protein>
<sequence>MGIRAVRAWPGRHEDWALQLQDGACVADALAMLRQLAPAALEGIAGQAVYGVRVQPDARLRDGDRLELLTGLQADPKDARRRRAAASRGA</sequence>
<evidence type="ECO:0000313" key="2">
    <source>
        <dbReference type="EMBL" id="TDK34050.1"/>
    </source>
</evidence>
<dbReference type="InterPro" id="IPR037021">
    <property type="entry name" value="RnfH_sf"/>
</dbReference>
<reference evidence="2 3" key="1">
    <citation type="submission" date="2019-03" db="EMBL/GenBank/DDBJ databases">
        <title>Luteimonas zhaokaii sp.nov., isolated from the rectal contents of Plateau pika in Yushu, Qinghai Province, China.</title>
        <authorList>
            <person name="Zhang G."/>
        </authorList>
    </citation>
    <scope>NUCLEOTIDE SEQUENCE [LARGE SCALE GENOMIC DNA]</scope>
    <source>
        <strain evidence="2 3">THG-MD21</strain>
    </source>
</reference>
<dbReference type="Gene3D" id="3.10.20.280">
    <property type="entry name" value="RnfH-like"/>
    <property type="match status" value="1"/>
</dbReference>
<dbReference type="InterPro" id="IPR016155">
    <property type="entry name" value="Mopterin_synth/thiamin_S_b"/>
</dbReference>
<keyword evidence="3" id="KW-1185">Reference proteome</keyword>
<accession>A0A4R5UFQ8</accession>
<gene>
    <name evidence="2" type="ORF">E2F49_03375</name>
</gene>
<dbReference type="InterPro" id="IPR005346">
    <property type="entry name" value="RnfH"/>
</dbReference>
<dbReference type="EMBL" id="SMTG01000002">
    <property type="protein sequence ID" value="TDK34050.1"/>
    <property type="molecule type" value="Genomic_DNA"/>
</dbReference>
<organism evidence="2 3">
    <name type="scientific">Luteimonas terrae</name>
    <dbReference type="NCBI Taxonomy" id="1530191"/>
    <lineage>
        <taxon>Bacteria</taxon>
        <taxon>Pseudomonadati</taxon>
        <taxon>Pseudomonadota</taxon>
        <taxon>Gammaproteobacteria</taxon>
        <taxon>Lysobacterales</taxon>
        <taxon>Lysobacteraceae</taxon>
        <taxon>Luteimonas</taxon>
    </lineage>
</organism>
<dbReference type="SUPFAM" id="SSF54285">
    <property type="entry name" value="MoaD/ThiS"/>
    <property type="match status" value="1"/>
</dbReference>
<comment type="caution">
    <text evidence="2">The sequence shown here is derived from an EMBL/GenBank/DDBJ whole genome shotgun (WGS) entry which is preliminary data.</text>
</comment>
<evidence type="ECO:0000313" key="3">
    <source>
        <dbReference type="Proteomes" id="UP000295543"/>
    </source>
</evidence>
<dbReference type="PANTHER" id="PTHR37483:SF1">
    <property type="entry name" value="UPF0125 PROTEIN RATB"/>
    <property type="match status" value="1"/>
</dbReference>
<dbReference type="Proteomes" id="UP000295543">
    <property type="component" value="Unassembled WGS sequence"/>
</dbReference>
<dbReference type="PANTHER" id="PTHR37483">
    <property type="entry name" value="UPF0125 PROTEIN RATB"/>
    <property type="match status" value="1"/>
</dbReference>
<dbReference type="AlphaFoldDB" id="A0A4R5UFQ8"/>
<evidence type="ECO:0000256" key="1">
    <source>
        <dbReference type="ARBA" id="ARBA00010645"/>
    </source>
</evidence>
<dbReference type="Pfam" id="PF03658">
    <property type="entry name" value="Ub-RnfH"/>
    <property type="match status" value="1"/>
</dbReference>
<dbReference type="OrthoDB" id="9796575at2"/>
<proteinExistence type="inferred from homology"/>
<name>A0A4R5UFQ8_9GAMM</name>